<dbReference type="Pfam" id="PF23097">
    <property type="entry name" value="NOL10_2nd"/>
    <property type="match status" value="1"/>
</dbReference>
<feature type="domain" description="Nucleolar protein 10-like N-terminal" evidence="11">
    <location>
        <begin position="1"/>
        <end position="364"/>
    </location>
</feature>
<dbReference type="InterPro" id="IPR040382">
    <property type="entry name" value="NOL10/Enp2"/>
</dbReference>
<organism evidence="12 13">
    <name type="scientific">Leptotrombidium deliense</name>
    <dbReference type="NCBI Taxonomy" id="299467"/>
    <lineage>
        <taxon>Eukaryota</taxon>
        <taxon>Metazoa</taxon>
        <taxon>Ecdysozoa</taxon>
        <taxon>Arthropoda</taxon>
        <taxon>Chelicerata</taxon>
        <taxon>Arachnida</taxon>
        <taxon>Acari</taxon>
        <taxon>Acariformes</taxon>
        <taxon>Trombidiformes</taxon>
        <taxon>Prostigmata</taxon>
        <taxon>Anystina</taxon>
        <taxon>Parasitengona</taxon>
        <taxon>Trombiculoidea</taxon>
        <taxon>Trombiculidae</taxon>
        <taxon>Leptotrombidium</taxon>
    </lineage>
</organism>
<dbReference type="Pfam" id="PF08159">
    <property type="entry name" value="NUC153"/>
    <property type="match status" value="1"/>
</dbReference>
<dbReference type="PANTHER" id="PTHR14927">
    <property type="entry name" value="NUCLEOLAR PROTEIN 10"/>
    <property type="match status" value="1"/>
</dbReference>
<sequence length="667" mass="76625">MEVSNVNNVKVYNLSSSKSLPEWLSDRKKRKLLQKDSELRRRIELIQDFKMPSVSNCIKVSNDGQYVMATGLYKPRVRCYDVNQLALKFERCFDAEVLKFELLSDDYTKIAFLQEDRYLEFHSQEGRYFRLRVPRFARDLAYNKENCDLYCVGDSSSIYRLNLEEGKFMEPYSTDSSSLNVCACNEFHNLLVSGSVDGCVEAWDPRTDKQVAKIDCAANCVMVDTVNEGVPAITSLTFRDALHMAVGTSTGIIMLHDIRSSKPYLVKDHLYGLPIKDIEFIKGSDLVASMDSKIVKIWSRNSGDPYTSIQTQSDLNDLCVIPDSGMFFLANESPQIMTFYIPSIGTAPKWCSFLEHLVEEMEESNENNIYDDYKFVTTQELESLGLTHLMGTNLLRAHMHGFFMDIRLYHKAKAASDPFAFEEYKKKKIKQKMEEERGDRVKIKSKLPKVNRELAKKLIEAEDEKPKKGRDKEESLLKDDRFKAMFENPDFQVDEETEEYKLLHPTISKLTKKQKLKQKRQEEIDAANIDVADLFEEVKLGKTNFSESSEDEDENSSSEEEDSKAVSQPSTAKMYKLKEGKTVKDLGSKKTNSKSKRESKMSLQDRLLASESSGAKSNAKSVHGNCVITFKPKEERKEERSEQLKSHLRERKEVARSAKTIQRKLKF</sequence>
<dbReference type="Proteomes" id="UP000288716">
    <property type="component" value="Unassembled WGS sequence"/>
</dbReference>
<dbReference type="PANTHER" id="PTHR14927:SF0">
    <property type="entry name" value="NUCLEOLAR PROTEIN 10"/>
    <property type="match status" value="1"/>
</dbReference>
<evidence type="ECO:0000259" key="9">
    <source>
        <dbReference type="Pfam" id="PF08159"/>
    </source>
</evidence>
<dbReference type="GO" id="GO:0030686">
    <property type="term" value="C:90S preribosome"/>
    <property type="evidence" value="ECO:0007669"/>
    <property type="project" value="TreeGrafter"/>
</dbReference>
<feature type="compositionally biased region" description="Basic and acidic residues" evidence="8">
    <location>
        <begin position="631"/>
        <end position="656"/>
    </location>
</feature>
<comment type="similarity">
    <text evidence="2">Belongs to the WD repeat NOL10/ENP2 family.</text>
</comment>
<evidence type="ECO:0000259" key="10">
    <source>
        <dbReference type="Pfam" id="PF23097"/>
    </source>
</evidence>
<evidence type="ECO:0000256" key="8">
    <source>
        <dbReference type="SAM" id="MobiDB-lite"/>
    </source>
</evidence>
<dbReference type="PROSITE" id="PS50082">
    <property type="entry name" value="WD_REPEATS_2"/>
    <property type="match status" value="1"/>
</dbReference>
<feature type="domain" description="Nucleolar protein 10-like second" evidence="10">
    <location>
        <begin position="369"/>
        <end position="416"/>
    </location>
</feature>
<evidence type="ECO:0000313" key="12">
    <source>
        <dbReference type="EMBL" id="RWS28158.1"/>
    </source>
</evidence>
<name>A0A443SKT6_9ACAR</name>
<dbReference type="GO" id="GO:0000462">
    <property type="term" value="P:maturation of SSU-rRNA from tricistronic rRNA transcript (SSU-rRNA, 5.8S rRNA, LSU-rRNA)"/>
    <property type="evidence" value="ECO:0007669"/>
    <property type="project" value="TreeGrafter"/>
</dbReference>
<dbReference type="InterPro" id="IPR012580">
    <property type="entry name" value="NUC153"/>
</dbReference>
<feature type="compositionally biased region" description="Acidic residues" evidence="8">
    <location>
        <begin position="548"/>
        <end position="562"/>
    </location>
</feature>
<dbReference type="InterPro" id="IPR001680">
    <property type="entry name" value="WD40_rpt"/>
</dbReference>
<dbReference type="InterPro" id="IPR015943">
    <property type="entry name" value="WD40/YVTN_repeat-like_dom_sf"/>
</dbReference>
<dbReference type="SUPFAM" id="SSF50978">
    <property type="entry name" value="WD40 repeat-like"/>
    <property type="match status" value="1"/>
</dbReference>
<feature type="compositionally biased region" description="Basic and acidic residues" evidence="8">
    <location>
        <begin position="576"/>
        <end position="588"/>
    </location>
</feature>
<feature type="repeat" description="WD" evidence="7">
    <location>
        <begin position="172"/>
        <end position="213"/>
    </location>
</feature>
<proteinExistence type="inferred from homology"/>
<keyword evidence="5" id="KW-0677">Repeat</keyword>
<dbReference type="VEuPathDB" id="VectorBase:LDEU003882"/>
<evidence type="ECO:0000256" key="1">
    <source>
        <dbReference type="ARBA" id="ARBA00004604"/>
    </source>
</evidence>
<dbReference type="EMBL" id="NCKV01001541">
    <property type="protein sequence ID" value="RWS28158.1"/>
    <property type="molecule type" value="Genomic_DNA"/>
</dbReference>
<protein>
    <recommendedName>
        <fullName evidence="3">Nucleolar protein 10</fullName>
    </recommendedName>
</protein>
<accession>A0A443SKT6</accession>
<dbReference type="InterPro" id="IPR056551">
    <property type="entry name" value="Beta-prop_NOL10_N"/>
</dbReference>
<evidence type="ECO:0000256" key="6">
    <source>
        <dbReference type="ARBA" id="ARBA00023242"/>
    </source>
</evidence>
<evidence type="ECO:0000256" key="7">
    <source>
        <dbReference type="PROSITE-ProRule" id="PRU00221"/>
    </source>
</evidence>
<keyword evidence="6" id="KW-0539">Nucleus</keyword>
<feature type="region of interest" description="Disordered" evidence="8">
    <location>
        <begin position="542"/>
        <end position="667"/>
    </location>
</feature>
<comment type="subcellular location">
    <subcellularLocation>
        <location evidence="1">Nucleus</location>
        <location evidence="1">Nucleolus</location>
    </subcellularLocation>
</comment>
<dbReference type="STRING" id="299467.A0A443SKT6"/>
<evidence type="ECO:0000259" key="11">
    <source>
        <dbReference type="Pfam" id="PF23098"/>
    </source>
</evidence>
<comment type="caution">
    <text evidence="12">The sequence shown here is derived from an EMBL/GenBank/DDBJ whole genome shotgun (WGS) entry which is preliminary data.</text>
</comment>
<evidence type="ECO:0000256" key="3">
    <source>
        <dbReference type="ARBA" id="ARBA00015517"/>
    </source>
</evidence>
<dbReference type="AlphaFoldDB" id="A0A443SKT6"/>
<reference evidence="12 13" key="1">
    <citation type="journal article" date="2018" name="Gigascience">
        <title>Genomes of trombidid mites reveal novel predicted allergens and laterally-transferred genes associated with secondary metabolism.</title>
        <authorList>
            <person name="Dong X."/>
            <person name="Chaisiri K."/>
            <person name="Xia D."/>
            <person name="Armstrong S.D."/>
            <person name="Fang Y."/>
            <person name="Donnelly M.J."/>
            <person name="Kadowaki T."/>
            <person name="McGarry J.W."/>
            <person name="Darby A.C."/>
            <person name="Makepeace B.L."/>
        </authorList>
    </citation>
    <scope>NUCLEOTIDE SEQUENCE [LARGE SCALE GENOMIC DNA]</scope>
    <source>
        <strain evidence="12">UoL-UT</strain>
    </source>
</reference>
<evidence type="ECO:0000313" key="13">
    <source>
        <dbReference type="Proteomes" id="UP000288716"/>
    </source>
</evidence>
<gene>
    <name evidence="12" type="ORF">B4U80_05656</name>
</gene>
<dbReference type="InterPro" id="IPR056550">
    <property type="entry name" value="NOL10_2nd"/>
</dbReference>
<evidence type="ECO:0000256" key="4">
    <source>
        <dbReference type="ARBA" id="ARBA00022574"/>
    </source>
</evidence>
<feature type="compositionally biased region" description="Polar residues" evidence="8">
    <location>
        <begin position="610"/>
        <end position="620"/>
    </location>
</feature>
<dbReference type="Gene3D" id="2.130.10.10">
    <property type="entry name" value="YVTN repeat-like/Quinoprotein amine dehydrogenase"/>
    <property type="match status" value="1"/>
</dbReference>
<evidence type="ECO:0000256" key="2">
    <source>
        <dbReference type="ARBA" id="ARBA00005264"/>
    </source>
</evidence>
<dbReference type="SMART" id="SM00320">
    <property type="entry name" value="WD40"/>
    <property type="match status" value="4"/>
</dbReference>
<dbReference type="GO" id="GO:0032040">
    <property type="term" value="C:small-subunit processome"/>
    <property type="evidence" value="ECO:0007669"/>
    <property type="project" value="TreeGrafter"/>
</dbReference>
<evidence type="ECO:0000256" key="5">
    <source>
        <dbReference type="ARBA" id="ARBA00022737"/>
    </source>
</evidence>
<dbReference type="OrthoDB" id="273340at2759"/>
<dbReference type="Pfam" id="PF23098">
    <property type="entry name" value="Beta-prop_NOL10_N"/>
    <property type="match status" value="1"/>
</dbReference>
<feature type="domain" description="NUC153" evidence="9">
    <location>
        <begin position="479"/>
        <end position="505"/>
    </location>
</feature>
<keyword evidence="4 7" id="KW-0853">WD repeat</keyword>
<dbReference type="InterPro" id="IPR036322">
    <property type="entry name" value="WD40_repeat_dom_sf"/>
</dbReference>
<keyword evidence="13" id="KW-1185">Reference proteome</keyword>